<evidence type="ECO:0000256" key="1">
    <source>
        <dbReference type="SAM" id="SignalP"/>
    </source>
</evidence>
<evidence type="ECO:0000313" key="4">
    <source>
        <dbReference type="Proteomes" id="UP000324133"/>
    </source>
</evidence>
<evidence type="ECO:0000259" key="2">
    <source>
        <dbReference type="Pfam" id="PF02627"/>
    </source>
</evidence>
<dbReference type="SUPFAM" id="SSF69118">
    <property type="entry name" value="AhpD-like"/>
    <property type="match status" value="1"/>
</dbReference>
<dbReference type="EMBL" id="VKKY01000003">
    <property type="protein sequence ID" value="KAA3437096.1"/>
    <property type="molecule type" value="Genomic_DNA"/>
</dbReference>
<dbReference type="RefSeq" id="WP_149093037.1">
    <property type="nucleotide sequence ID" value="NZ_VKKY01000003.1"/>
</dbReference>
<dbReference type="Gene3D" id="1.20.1290.10">
    <property type="entry name" value="AhpD-like"/>
    <property type="match status" value="1"/>
</dbReference>
<sequence>MKKLRFYFLPFYAALVFCLPVSLYAQSRPQGTETLDARQRHIVTISSFTAKGDLARLGTALNAGLDAGLTINETKEVLIHLYAYCGFPRSLQGINTLMAVLEKRKAEGTIDKVGREATLAVIGENRYEKGKKVLEALTGQPEKEPKTGYAAFSPEIEVFLKEHLFADLFGRGILSYQDREIATISALINLGGVEPMMRSHMAIALNLDITESQLRHLLSLVESNVGKKEAESGRQVLAALLASRKK</sequence>
<keyword evidence="1" id="KW-0732">Signal</keyword>
<dbReference type="GO" id="GO:0051920">
    <property type="term" value="F:peroxiredoxin activity"/>
    <property type="evidence" value="ECO:0007669"/>
    <property type="project" value="InterPro"/>
</dbReference>
<dbReference type="OrthoDB" id="9812754at2"/>
<evidence type="ECO:0000313" key="3">
    <source>
        <dbReference type="EMBL" id="KAA3437096.1"/>
    </source>
</evidence>
<keyword evidence="4" id="KW-1185">Reference proteome</keyword>
<organism evidence="3 4">
    <name type="scientific">Rufibacter hautae</name>
    <dbReference type="NCBI Taxonomy" id="2595005"/>
    <lineage>
        <taxon>Bacteria</taxon>
        <taxon>Pseudomonadati</taxon>
        <taxon>Bacteroidota</taxon>
        <taxon>Cytophagia</taxon>
        <taxon>Cytophagales</taxon>
        <taxon>Hymenobacteraceae</taxon>
        <taxon>Rufibacter</taxon>
    </lineage>
</organism>
<comment type="caution">
    <text evidence="3">The sequence shown here is derived from an EMBL/GenBank/DDBJ whole genome shotgun (WGS) entry which is preliminary data.</text>
</comment>
<dbReference type="InterPro" id="IPR003779">
    <property type="entry name" value="CMD-like"/>
</dbReference>
<name>A0A5B6TA77_9BACT</name>
<dbReference type="PANTHER" id="PTHR33570:SF2">
    <property type="entry name" value="CARBOXYMUCONOLACTONE DECARBOXYLASE-LIKE DOMAIN-CONTAINING PROTEIN"/>
    <property type="match status" value="1"/>
</dbReference>
<feature type="chain" id="PRO_5022768124" evidence="1">
    <location>
        <begin position="26"/>
        <end position="246"/>
    </location>
</feature>
<protein>
    <submittedName>
        <fullName evidence="3">Carboxymuconolactone decarboxylase</fullName>
    </submittedName>
</protein>
<dbReference type="InterPro" id="IPR029032">
    <property type="entry name" value="AhpD-like"/>
</dbReference>
<dbReference type="Proteomes" id="UP000324133">
    <property type="component" value="Unassembled WGS sequence"/>
</dbReference>
<feature type="domain" description="Carboxymuconolactone decarboxylase-like" evidence="2">
    <location>
        <begin position="155"/>
        <end position="237"/>
    </location>
</feature>
<dbReference type="Pfam" id="PF02627">
    <property type="entry name" value="CMD"/>
    <property type="match status" value="2"/>
</dbReference>
<feature type="signal peptide" evidence="1">
    <location>
        <begin position="1"/>
        <end position="25"/>
    </location>
</feature>
<gene>
    <name evidence="3" type="ORF">FOA19_22265</name>
</gene>
<feature type="domain" description="Carboxymuconolactone decarboxylase-like" evidence="2">
    <location>
        <begin position="33"/>
        <end position="93"/>
    </location>
</feature>
<dbReference type="AlphaFoldDB" id="A0A5B6TA77"/>
<accession>A0A5B6TA77</accession>
<dbReference type="InterPro" id="IPR052512">
    <property type="entry name" value="4CMD/NDH-1_regulator"/>
</dbReference>
<proteinExistence type="predicted"/>
<dbReference type="PANTHER" id="PTHR33570">
    <property type="entry name" value="4-CARBOXYMUCONOLACTONE DECARBOXYLASE FAMILY PROTEIN"/>
    <property type="match status" value="1"/>
</dbReference>
<reference evidence="3 4" key="1">
    <citation type="submission" date="2019-07" db="EMBL/GenBank/DDBJ databases">
        <title>Rufibacter sp. nov., isolated from lake sediment.</title>
        <authorList>
            <person name="Qu J.-H."/>
        </authorList>
    </citation>
    <scope>NUCLEOTIDE SEQUENCE [LARGE SCALE GENOMIC DNA]</scope>
    <source>
        <strain evidence="3 4">NBS58-1</strain>
    </source>
</reference>